<evidence type="ECO:0000313" key="3">
    <source>
        <dbReference type="Proteomes" id="UP000235672"/>
    </source>
</evidence>
<reference evidence="2 3" key="1">
    <citation type="submission" date="2016-05" db="EMBL/GenBank/DDBJ databases">
        <title>A degradative enzymes factory behind the ericoid mycorrhizal symbiosis.</title>
        <authorList>
            <consortium name="DOE Joint Genome Institute"/>
            <person name="Martino E."/>
            <person name="Morin E."/>
            <person name="Grelet G."/>
            <person name="Kuo A."/>
            <person name="Kohler A."/>
            <person name="Daghino S."/>
            <person name="Barry K."/>
            <person name="Choi C."/>
            <person name="Cichocki N."/>
            <person name="Clum A."/>
            <person name="Copeland A."/>
            <person name="Hainaut M."/>
            <person name="Haridas S."/>
            <person name="Labutti K."/>
            <person name="Lindquist E."/>
            <person name="Lipzen A."/>
            <person name="Khouja H.-R."/>
            <person name="Murat C."/>
            <person name="Ohm R."/>
            <person name="Olson A."/>
            <person name="Spatafora J."/>
            <person name="Veneault-Fourrey C."/>
            <person name="Henrissat B."/>
            <person name="Grigoriev I."/>
            <person name="Martin F."/>
            <person name="Perotto S."/>
        </authorList>
    </citation>
    <scope>NUCLEOTIDE SEQUENCE [LARGE SCALE GENOMIC DNA]</scope>
    <source>
        <strain evidence="2 3">UAMH 7357</strain>
    </source>
</reference>
<dbReference type="EMBL" id="KZ613478">
    <property type="protein sequence ID" value="PMD22364.1"/>
    <property type="molecule type" value="Genomic_DNA"/>
</dbReference>
<organism evidence="2 3">
    <name type="scientific">Hyaloscypha hepaticicola</name>
    <dbReference type="NCBI Taxonomy" id="2082293"/>
    <lineage>
        <taxon>Eukaryota</taxon>
        <taxon>Fungi</taxon>
        <taxon>Dikarya</taxon>
        <taxon>Ascomycota</taxon>
        <taxon>Pezizomycotina</taxon>
        <taxon>Leotiomycetes</taxon>
        <taxon>Helotiales</taxon>
        <taxon>Hyaloscyphaceae</taxon>
        <taxon>Hyaloscypha</taxon>
    </lineage>
</organism>
<feature type="signal peptide" evidence="1">
    <location>
        <begin position="1"/>
        <end position="21"/>
    </location>
</feature>
<evidence type="ECO:0000256" key="1">
    <source>
        <dbReference type="SAM" id="SignalP"/>
    </source>
</evidence>
<name>A0A2J6Q805_9HELO</name>
<sequence length="138" mass="14666">MVQIKATFVTAALGLLTTTLASPAPLFPRQNSTAPSTRVDVWIASTCNGDGLDLPNNTLTAGSCFKFLADGYNIYALPNYNCNFTTYNSNTCAPNSIDTTYQIPEGNETVCAFGGVLDGGTHDERSGLYLCSYSKTLG</sequence>
<dbReference type="Proteomes" id="UP000235672">
    <property type="component" value="Unassembled WGS sequence"/>
</dbReference>
<accession>A0A2J6Q805</accession>
<dbReference type="AlphaFoldDB" id="A0A2J6Q805"/>
<proteinExistence type="predicted"/>
<gene>
    <name evidence="2" type="ORF">NA56DRAFT_658277</name>
</gene>
<feature type="chain" id="PRO_5014349807" evidence="1">
    <location>
        <begin position="22"/>
        <end position="138"/>
    </location>
</feature>
<evidence type="ECO:0000313" key="2">
    <source>
        <dbReference type="EMBL" id="PMD22364.1"/>
    </source>
</evidence>
<keyword evidence="1" id="KW-0732">Signal</keyword>
<dbReference type="OrthoDB" id="3647614at2759"/>
<keyword evidence="3" id="KW-1185">Reference proteome</keyword>
<protein>
    <submittedName>
        <fullName evidence="2">Uncharacterized protein</fullName>
    </submittedName>
</protein>